<dbReference type="OrthoDB" id="5857426at2759"/>
<dbReference type="PROSITE" id="PS50835">
    <property type="entry name" value="IG_LIKE"/>
    <property type="match status" value="1"/>
</dbReference>
<feature type="domain" description="Ig-like" evidence="13">
    <location>
        <begin position="138"/>
        <end position="224"/>
    </location>
</feature>
<evidence type="ECO:0000256" key="8">
    <source>
        <dbReference type="ARBA" id="ARBA00023170"/>
    </source>
</evidence>
<dbReference type="InterPro" id="IPR051713">
    <property type="entry name" value="T-cell_Activation_Regulation"/>
</dbReference>
<keyword evidence="3 11" id="KW-0812">Transmembrane</keyword>
<keyword evidence="5 11" id="KW-1133">Transmembrane helix</keyword>
<dbReference type="RefSeq" id="XP_030646951.1">
    <property type="nucleotide sequence ID" value="XM_030791091.1"/>
</dbReference>
<evidence type="ECO:0000256" key="1">
    <source>
        <dbReference type="ARBA" id="ARBA00004251"/>
    </source>
</evidence>
<dbReference type="Proteomes" id="UP000504632">
    <property type="component" value="Chromosome 14"/>
</dbReference>
<keyword evidence="2" id="KW-1003">Cell membrane</keyword>
<dbReference type="InterPro" id="IPR013783">
    <property type="entry name" value="Ig-like_fold"/>
</dbReference>
<dbReference type="SUPFAM" id="SSF48726">
    <property type="entry name" value="Immunoglobulin"/>
    <property type="match status" value="2"/>
</dbReference>
<keyword evidence="4 12" id="KW-0732">Signal</keyword>
<feature type="signal peptide" evidence="12">
    <location>
        <begin position="1"/>
        <end position="22"/>
    </location>
</feature>
<evidence type="ECO:0000259" key="13">
    <source>
        <dbReference type="PROSITE" id="PS50835"/>
    </source>
</evidence>
<evidence type="ECO:0000256" key="5">
    <source>
        <dbReference type="ARBA" id="ARBA00022989"/>
    </source>
</evidence>
<dbReference type="GO" id="GO:0042130">
    <property type="term" value="P:negative regulation of T cell proliferation"/>
    <property type="evidence" value="ECO:0007669"/>
    <property type="project" value="TreeGrafter"/>
</dbReference>
<feature type="transmembrane region" description="Helical" evidence="11">
    <location>
        <begin position="241"/>
        <end position="263"/>
    </location>
</feature>
<evidence type="ECO:0000256" key="2">
    <source>
        <dbReference type="ARBA" id="ARBA00022475"/>
    </source>
</evidence>
<evidence type="ECO:0000256" key="6">
    <source>
        <dbReference type="ARBA" id="ARBA00023136"/>
    </source>
</evidence>
<evidence type="ECO:0000313" key="14">
    <source>
        <dbReference type="Proteomes" id="UP000504632"/>
    </source>
</evidence>
<dbReference type="InterPro" id="IPR053896">
    <property type="entry name" value="BTN3A2-like_Ig-C"/>
</dbReference>
<dbReference type="GO" id="GO:0031295">
    <property type="term" value="P:T cell costimulation"/>
    <property type="evidence" value="ECO:0007669"/>
    <property type="project" value="TreeGrafter"/>
</dbReference>
<comment type="subcellular location">
    <subcellularLocation>
        <location evidence="1">Cell membrane</location>
        <topology evidence="1">Single-pass type I membrane protein</topology>
    </subcellularLocation>
</comment>
<gene>
    <name evidence="15" type="primary">LOC115827279</name>
</gene>
<dbReference type="GO" id="GO:0042102">
    <property type="term" value="P:positive regulation of T cell proliferation"/>
    <property type="evidence" value="ECO:0007669"/>
    <property type="project" value="TreeGrafter"/>
</dbReference>
<dbReference type="InterPro" id="IPR007110">
    <property type="entry name" value="Ig-like_dom"/>
</dbReference>
<dbReference type="GO" id="GO:0071222">
    <property type="term" value="P:cellular response to lipopolysaccharide"/>
    <property type="evidence" value="ECO:0007669"/>
    <property type="project" value="TreeGrafter"/>
</dbReference>
<reference evidence="15" key="1">
    <citation type="submission" date="2025-08" db="UniProtKB">
        <authorList>
            <consortium name="RefSeq"/>
        </authorList>
    </citation>
    <scope>IDENTIFICATION</scope>
</reference>
<sequence>MTVSWFSGLLLLSALTLRASRGDKCVVGVFGEATILPCVYNGVKNLTALNVSSEWRTGTEMMLRREWTEGEEVLDAFPTGRMTVSSTAPQSGDFSVVISDLHLSDSHNYSQYLQIQGQNQSLLLCSVCLTVAARFTEPILSREDTKEGEPAKFICHSRGGFPEPGVYWFIDHTQRPPVEAVGTHIVKLPASELLNVTSVLTETVSEDTVVSCVIENQVLNETLSVTSGVLVSTVVGRASQAMSMFSTGLCVVVGVLVAIALAYQIKGDRLRRRGRQTHAESDSEDTEMIVVNFEQLKSLPETDV</sequence>
<organism evidence="14 15">
    <name type="scientific">Chanos chanos</name>
    <name type="common">Milkfish</name>
    <name type="synonym">Mugil chanos</name>
    <dbReference type="NCBI Taxonomy" id="29144"/>
    <lineage>
        <taxon>Eukaryota</taxon>
        <taxon>Metazoa</taxon>
        <taxon>Chordata</taxon>
        <taxon>Craniata</taxon>
        <taxon>Vertebrata</taxon>
        <taxon>Euteleostomi</taxon>
        <taxon>Actinopterygii</taxon>
        <taxon>Neopterygii</taxon>
        <taxon>Teleostei</taxon>
        <taxon>Ostariophysi</taxon>
        <taxon>Gonorynchiformes</taxon>
        <taxon>Chanidae</taxon>
        <taxon>Chanos</taxon>
    </lineage>
</organism>
<proteinExistence type="predicted"/>
<dbReference type="GO" id="GO:0009897">
    <property type="term" value="C:external side of plasma membrane"/>
    <property type="evidence" value="ECO:0007669"/>
    <property type="project" value="TreeGrafter"/>
</dbReference>
<evidence type="ECO:0000313" key="15">
    <source>
        <dbReference type="RefSeq" id="XP_030646951.1"/>
    </source>
</evidence>
<evidence type="ECO:0000256" key="12">
    <source>
        <dbReference type="SAM" id="SignalP"/>
    </source>
</evidence>
<dbReference type="InParanoid" id="A0A6J2WRZ6"/>
<dbReference type="GO" id="GO:0006955">
    <property type="term" value="P:immune response"/>
    <property type="evidence" value="ECO:0007669"/>
    <property type="project" value="TreeGrafter"/>
</dbReference>
<keyword evidence="8" id="KW-0675">Receptor</keyword>
<evidence type="ECO:0000256" key="9">
    <source>
        <dbReference type="ARBA" id="ARBA00023180"/>
    </source>
</evidence>
<evidence type="ECO:0000256" key="11">
    <source>
        <dbReference type="SAM" id="Phobius"/>
    </source>
</evidence>
<feature type="chain" id="PRO_5026994742" evidence="12">
    <location>
        <begin position="23"/>
        <end position="304"/>
    </location>
</feature>
<evidence type="ECO:0000256" key="3">
    <source>
        <dbReference type="ARBA" id="ARBA00022692"/>
    </source>
</evidence>
<keyword evidence="6 11" id="KW-0472">Membrane</keyword>
<dbReference type="AlphaFoldDB" id="A0A6J2WRZ6"/>
<dbReference type="Gene3D" id="2.60.40.10">
    <property type="entry name" value="Immunoglobulins"/>
    <property type="match status" value="2"/>
</dbReference>
<dbReference type="Pfam" id="PF22705">
    <property type="entry name" value="C2-set_3"/>
    <property type="match status" value="1"/>
</dbReference>
<evidence type="ECO:0000256" key="10">
    <source>
        <dbReference type="ARBA" id="ARBA00023319"/>
    </source>
</evidence>
<keyword evidence="14" id="KW-1185">Reference proteome</keyword>
<keyword evidence="10" id="KW-0393">Immunoglobulin domain</keyword>
<dbReference type="PANTHER" id="PTHR25466:SF2">
    <property type="entry name" value="T-LYMPHOCYTE ACTIVATION ANTIGEN CD86"/>
    <property type="match status" value="1"/>
</dbReference>
<dbReference type="InterPro" id="IPR036179">
    <property type="entry name" value="Ig-like_dom_sf"/>
</dbReference>
<evidence type="ECO:0000256" key="7">
    <source>
        <dbReference type="ARBA" id="ARBA00023157"/>
    </source>
</evidence>
<dbReference type="GeneID" id="115827279"/>
<accession>A0A6J2WRZ6</accession>
<dbReference type="PANTHER" id="PTHR25466">
    <property type="entry name" value="T-LYMPHOCYTE ACTIVATION ANTIGEN"/>
    <property type="match status" value="1"/>
</dbReference>
<keyword evidence="9" id="KW-0325">Glycoprotein</keyword>
<name>A0A6J2WRZ6_CHACN</name>
<evidence type="ECO:0000256" key="4">
    <source>
        <dbReference type="ARBA" id="ARBA00022729"/>
    </source>
</evidence>
<dbReference type="GO" id="GO:0007166">
    <property type="term" value="P:cell surface receptor signaling pathway"/>
    <property type="evidence" value="ECO:0007669"/>
    <property type="project" value="TreeGrafter"/>
</dbReference>
<keyword evidence="7" id="KW-1015">Disulfide bond</keyword>
<protein>
    <submittedName>
        <fullName evidence="15">ICOS ligand-like</fullName>
    </submittedName>
</protein>